<evidence type="ECO:0000259" key="2">
    <source>
        <dbReference type="Pfam" id="PF02627"/>
    </source>
</evidence>
<reference evidence="3 4" key="1">
    <citation type="journal article" date="2018" name="Biotechnol. Biofuels">
        <title>Integrative visual omics of the white-rot fungus Polyporus brumalis exposes the biotechnological potential of its oxidative enzymes for delignifying raw plant biomass.</title>
        <authorList>
            <person name="Miyauchi S."/>
            <person name="Rancon A."/>
            <person name="Drula E."/>
            <person name="Hage H."/>
            <person name="Chaduli D."/>
            <person name="Favel A."/>
            <person name="Grisel S."/>
            <person name="Henrissat B."/>
            <person name="Herpoel-Gimbert I."/>
            <person name="Ruiz-Duenas F.J."/>
            <person name="Chevret D."/>
            <person name="Hainaut M."/>
            <person name="Lin J."/>
            <person name="Wang M."/>
            <person name="Pangilinan J."/>
            <person name="Lipzen A."/>
            <person name="Lesage-Meessen L."/>
            <person name="Navarro D."/>
            <person name="Riley R."/>
            <person name="Grigoriev I.V."/>
            <person name="Zhou S."/>
            <person name="Raouche S."/>
            <person name="Rosso M.N."/>
        </authorList>
    </citation>
    <scope>NUCLEOTIDE SEQUENCE [LARGE SCALE GENOMIC DNA]</scope>
    <source>
        <strain evidence="3 4">BRFM 1820</strain>
    </source>
</reference>
<dbReference type="InterPro" id="IPR003779">
    <property type="entry name" value="CMD-like"/>
</dbReference>
<gene>
    <name evidence="3" type="ORF">OH76DRAFT_1353507</name>
</gene>
<dbReference type="AlphaFoldDB" id="A0A371D5W2"/>
<dbReference type="GO" id="GO:0051920">
    <property type="term" value="F:peroxiredoxin activity"/>
    <property type="evidence" value="ECO:0007669"/>
    <property type="project" value="InterPro"/>
</dbReference>
<name>A0A371D5W2_9APHY</name>
<dbReference type="OrthoDB" id="9998495at2759"/>
<dbReference type="STRING" id="139420.A0A371D5W2"/>
<dbReference type="Gene3D" id="1.20.1290.10">
    <property type="entry name" value="AhpD-like"/>
    <property type="match status" value="1"/>
</dbReference>
<organism evidence="3 4">
    <name type="scientific">Lentinus brumalis</name>
    <dbReference type="NCBI Taxonomy" id="2498619"/>
    <lineage>
        <taxon>Eukaryota</taxon>
        <taxon>Fungi</taxon>
        <taxon>Dikarya</taxon>
        <taxon>Basidiomycota</taxon>
        <taxon>Agaricomycotina</taxon>
        <taxon>Agaricomycetes</taxon>
        <taxon>Polyporales</taxon>
        <taxon>Polyporaceae</taxon>
        <taxon>Lentinus</taxon>
    </lineage>
</organism>
<feature type="domain" description="Carboxymuconolactone decarboxylase-like" evidence="2">
    <location>
        <begin position="75"/>
        <end position="141"/>
    </location>
</feature>
<feature type="signal peptide" evidence="1">
    <location>
        <begin position="1"/>
        <end position="22"/>
    </location>
</feature>
<evidence type="ECO:0000313" key="3">
    <source>
        <dbReference type="EMBL" id="RDX47923.1"/>
    </source>
</evidence>
<dbReference type="Proteomes" id="UP000256964">
    <property type="component" value="Unassembled WGS sequence"/>
</dbReference>
<dbReference type="PANTHER" id="PTHR34846:SF11">
    <property type="entry name" value="4-CARBOXYMUCONOLACTONE DECARBOXYLASE FAMILY PROTEIN (AFU_ORTHOLOGUE AFUA_6G11590)"/>
    <property type="match status" value="1"/>
</dbReference>
<accession>A0A371D5W2</accession>
<dbReference type="InterPro" id="IPR029032">
    <property type="entry name" value="AhpD-like"/>
</dbReference>
<evidence type="ECO:0000256" key="1">
    <source>
        <dbReference type="SAM" id="SignalP"/>
    </source>
</evidence>
<dbReference type="PANTHER" id="PTHR34846">
    <property type="entry name" value="4-CARBOXYMUCONOLACTONE DECARBOXYLASE FAMILY PROTEIN (AFU_ORTHOLOGUE AFUA_6G11590)"/>
    <property type="match status" value="1"/>
</dbReference>
<evidence type="ECO:0000313" key="4">
    <source>
        <dbReference type="Proteomes" id="UP000256964"/>
    </source>
</evidence>
<keyword evidence="4" id="KW-1185">Reference proteome</keyword>
<keyword evidence="1" id="KW-0732">Signal</keyword>
<protein>
    <submittedName>
        <fullName evidence="3">4-carboxymuconolactone decarboxylase</fullName>
    </submittedName>
</protein>
<dbReference type="SUPFAM" id="SSF69118">
    <property type="entry name" value="AhpD-like"/>
    <property type="match status" value="1"/>
</dbReference>
<sequence>MLTTGFTLLAFAFASLANVVLTQHTPVRRDDNLPARVPYIFPAPGTDAVADAIRARRENGTLLDLDGVLLQDEPLAAGWNDLFGAIRDNNTLPATMRELFILRTGTLNKAAYVWLQHEPVGRSAGLTLPQLREIRLTHAFASEHTSKSSLTPELKAAMLFADFMTKSVQVPQPVFDGLHKFLDDKQMVDAVATVGGYNFVTRLVVALNVDGKMDVVVPIPSQ</sequence>
<dbReference type="EMBL" id="KZ857415">
    <property type="protein sequence ID" value="RDX47923.1"/>
    <property type="molecule type" value="Genomic_DNA"/>
</dbReference>
<feature type="chain" id="PRO_5016597775" evidence="1">
    <location>
        <begin position="23"/>
        <end position="222"/>
    </location>
</feature>
<proteinExistence type="predicted"/>
<dbReference type="Pfam" id="PF02627">
    <property type="entry name" value="CMD"/>
    <property type="match status" value="1"/>
</dbReference>